<evidence type="ECO:0000313" key="12">
    <source>
        <dbReference type="EMBL" id="UOQ42491.1"/>
    </source>
</evidence>
<evidence type="ECO:0000256" key="7">
    <source>
        <dbReference type="ARBA" id="ARBA00022917"/>
    </source>
</evidence>
<keyword evidence="7 10" id="KW-0648">Protein biosynthesis</keyword>
<dbReference type="SUPFAM" id="SSF47323">
    <property type="entry name" value="Anticodon-binding domain of a subclass of class I aminoacyl-tRNA synthetases"/>
    <property type="match status" value="1"/>
</dbReference>
<dbReference type="EC" id="6.1.1.14" evidence="10"/>
<dbReference type="InterPro" id="IPR009080">
    <property type="entry name" value="tRNAsynth_Ia_anticodon-bd"/>
</dbReference>
<sequence>MSNTVLFELGLEEMPARFMDDALHQLHSKTISWLKDHRIPYGTVAVFSTPRRLAVKITEVESKQPDIEEEAKGPAKNIALTEAGEWTKAAIGFSKGQGKTVDDIYFKEINGTDYVHVTKFIKGTNTSELFREFKDVFLSLTFPKNMRWGTSDLKYARPIRWITALFGKEIIPFEIEGVHTSSVTFGHRFLGSELRLEEAGRYEETLEDQFVLVNVETRKEKIRRQLHELEKENHWQLVLDEELLNEVTHLVEYPTVFSGSFNETFLEVPEEALITSMKEHQRYFPVRNHQGELLAHFAGVRNGNEDHIDIVAKGNEKVLKARLSDAQFFFEEDQKTSIHEYLAKLNRMVYQEELGTLRDKVDRIVAITEKLCSTLKLDESTGTLAKRAAEICKFDLVTHMVDEFSELQGVMGEKYARLFGEDEAVAAAVNEHYMPRQANGKLPETETGSIVSLADKLDTIAGSIGIGNIPTGSQDPYGLRRQALGILETIQKQQWSVKLEDLIELVLSMYEELNLSLRPLNEVKEDLFEFFKLRAEYLLKEAKVDPDIVEAVLAEGVQSYPFTLKKANLLMQKRQDEAFKEVHEALGRVLNLAKKAGSEQVNINLFQNQSEKELYEAYQSVHDSYLNALARGDAETALFELSGLASVIHRFFDETMVMTDEEDVRKNRLALLQLIANDILLFADINAVQWKQHY</sequence>
<evidence type="ECO:0000259" key="11">
    <source>
        <dbReference type="Pfam" id="PF05746"/>
    </source>
</evidence>
<comment type="similarity">
    <text evidence="2 10">Belongs to the class-II aminoacyl-tRNA synthetase family.</text>
</comment>
<evidence type="ECO:0000256" key="1">
    <source>
        <dbReference type="ARBA" id="ARBA00004496"/>
    </source>
</evidence>
<dbReference type="PANTHER" id="PTHR30075:SF2">
    <property type="entry name" value="GLYCINE--TRNA LIGASE, CHLOROPLASTIC_MITOCHONDRIAL 2"/>
    <property type="match status" value="1"/>
</dbReference>
<evidence type="ECO:0000256" key="2">
    <source>
        <dbReference type="ARBA" id="ARBA00008226"/>
    </source>
</evidence>
<dbReference type="EMBL" id="CP095073">
    <property type="protein sequence ID" value="UOQ42491.1"/>
    <property type="molecule type" value="Genomic_DNA"/>
</dbReference>
<keyword evidence="5 10" id="KW-0547">Nucleotide-binding</keyword>
<comment type="subcellular location">
    <subcellularLocation>
        <location evidence="1 10">Cytoplasm</location>
    </subcellularLocation>
</comment>
<evidence type="ECO:0000313" key="13">
    <source>
        <dbReference type="Proteomes" id="UP000831787"/>
    </source>
</evidence>
<evidence type="ECO:0000256" key="4">
    <source>
        <dbReference type="ARBA" id="ARBA00022598"/>
    </source>
</evidence>
<gene>
    <name evidence="10 12" type="primary">glyS</name>
    <name evidence="12" type="ORF">MUN89_10820</name>
</gene>
<name>A0ABY4EKA4_9BACI</name>
<keyword evidence="4 10" id="KW-0436">Ligase</keyword>
<dbReference type="GO" id="GO:0004820">
    <property type="term" value="F:glycine-tRNA ligase activity"/>
    <property type="evidence" value="ECO:0007669"/>
    <property type="project" value="UniProtKB-EC"/>
</dbReference>
<comment type="catalytic activity">
    <reaction evidence="9 10">
        <text>tRNA(Gly) + glycine + ATP = glycyl-tRNA(Gly) + AMP + diphosphate</text>
        <dbReference type="Rhea" id="RHEA:16013"/>
        <dbReference type="Rhea" id="RHEA-COMP:9664"/>
        <dbReference type="Rhea" id="RHEA-COMP:9683"/>
        <dbReference type="ChEBI" id="CHEBI:30616"/>
        <dbReference type="ChEBI" id="CHEBI:33019"/>
        <dbReference type="ChEBI" id="CHEBI:57305"/>
        <dbReference type="ChEBI" id="CHEBI:78442"/>
        <dbReference type="ChEBI" id="CHEBI:78522"/>
        <dbReference type="ChEBI" id="CHEBI:456215"/>
        <dbReference type="EC" id="6.1.1.14"/>
    </reaction>
</comment>
<dbReference type="HAMAP" id="MF_00255">
    <property type="entry name" value="Gly_tRNA_synth_beta"/>
    <property type="match status" value="1"/>
</dbReference>
<dbReference type="PANTHER" id="PTHR30075">
    <property type="entry name" value="GLYCYL-TRNA SYNTHETASE"/>
    <property type="match status" value="1"/>
</dbReference>
<keyword evidence="6 10" id="KW-0067">ATP-binding</keyword>
<keyword evidence="3 10" id="KW-0963">Cytoplasm</keyword>
<proteinExistence type="inferred from homology"/>
<feature type="domain" description="DALR anticodon binding" evidence="11">
    <location>
        <begin position="584"/>
        <end position="676"/>
    </location>
</feature>
<dbReference type="InterPro" id="IPR015944">
    <property type="entry name" value="Gly-tRNA-synth_bsu"/>
</dbReference>
<dbReference type="PRINTS" id="PR01045">
    <property type="entry name" value="TRNASYNTHGB"/>
</dbReference>
<evidence type="ECO:0000256" key="8">
    <source>
        <dbReference type="ARBA" id="ARBA00023146"/>
    </source>
</evidence>
<dbReference type="Pfam" id="PF05746">
    <property type="entry name" value="DALR_1"/>
    <property type="match status" value="1"/>
</dbReference>
<dbReference type="SUPFAM" id="SSF109604">
    <property type="entry name" value="HD-domain/PDEase-like"/>
    <property type="match status" value="1"/>
</dbReference>
<reference evidence="12 13" key="1">
    <citation type="submission" date="2022-04" db="EMBL/GenBank/DDBJ databases">
        <title>Halobacillus sp. isolated from saltern.</title>
        <authorList>
            <person name="Won M."/>
            <person name="Lee C.-M."/>
            <person name="Woen H.-Y."/>
            <person name="Kwon S.-W."/>
        </authorList>
    </citation>
    <scope>NUCLEOTIDE SEQUENCE [LARGE SCALE GENOMIC DNA]</scope>
    <source>
        <strain evidence="12 13">SSBR10-3</strain>
    </source>
</reference>
<keyword evidence="13" id="KW-1185">Reference proteome</keyword>
<keyword evidence="8 10" id="KW-0030">Aminoacyl-tRNA synthetase</keyword>
<dbReference type="Pfam" id="PF02092">
    <property type="entry name" value="tRNA_synt_2f"/>
    <property type="match status" value="1"/>
</dbReference>
<dbReference type="InterPro" id="IPR008909">
    <property type="entry name" value="DALR_anticod-bd"/>
</dbReference>
<evidence type="ECO:0000256" key="5">
    <source>
        <dbReference type="ARBA" id="ARBA00022741"/>
    </source>
</evidence>
<accession>A0ABY4EKA4</accession>
<comment type="subunit">
    <text evidence="10">Tetramer of two alpha and two beta subunits.</text>
</comment>
<dbReference type="RefSeq" id="WP_244707642.1">
    <property type="nucleotide sequence ID" value="NZ_CP095073.1"/>
</dbReference>
<evidence type="ECO:0000256" key="9">
    <source>
        <dbReference type="ARBA" id="ARBA00047937"/>
    </source>
</evidence>
<dbReference type="InterPro" id="IPR006194">
    <property type="entry name" value="Gly-tRNA-synth_heterodimer"/>
</dbReference>
<protein>
    <recommendedName>
        <fullName evidence="10">Glycine--tRNA ligase beta subunit</fullName>
        <ecNumber evidence="10">6.1.1.14</ecNumber>
    </recommendedName>
    <alternativeName>
        <fullName evidence="10">Glycyl-tRNA synthetase beta subunit</fullName>
        <shortName evidence="10">GlyRS</shortName>
    </alternativeName>
</protein>
<dbReference type="PROSITE" id="PS50861">
    <property type="entry name" value="AA_TRNA_LIGASE_II_GLYAB"/>
    <property type="match status" value="1"/>
</dbReference>
<dbReference type="Proteomes" id="UP000831787">
    <property type="component" value="Chromosome"/>
</dbReference>
<evidence type="ECO:0000256" key="6">
    <source>
        <dbReference type="ARBA" id="ARBA00022840"/>
    </source>
</evidence>
<evidence type="ECO:0000256" key="3">
    <source>
        <dbReference type="ARBA" id="ARBA00022490"/>
    </source>
</evidence>
<organism evidence="12 13">
    <name type="scientific">Halobacillus salinarum</name>
    <dbReference type="NCBI Taxonomy" id="2932257"/>
    <lineage>
        <taxon>Bacteria</taxon>
        <taxon>Bacillati</taxon>
        <taxon>Bacillota</taxon>
        <taxon>Bacilli</taxon>
        <taxon>Bacillales</taxon>
        <taxon>Bacillaceae</taxon>
        <taxon>Halobacillus</taxon>
    </lineage>
</organism>
<dbReference type="NCBIfam" id="TIGR00211">
    <property type="entry name" value="glyS"/>
    <property type="match status" value="1"/>
</dbReference>
<evidence type="ECO:0000256" key="10">
    <source>
        <dbReference type="HAMAP-Rule" id="MF_00255"/>
    </source>
</evidence>